<reference evidence="2 3" key="1">
    <citation type="journal article" date="2007" name="Genome Res.">
        <title>Genome characteristics of facultatively symbiotic Frankia sp. strains reflect host range and host plant biogeography.</title>
        <authorList>
            <person name="Normand P."/>
            <person name="Lapierre P."/>
            <person name="Tisa L.S."/>
            <person name="Gogarten J.P."/>
            <person name="Alloisio N."/>
            <person name="Bagnarol E."/>
            <person name="Bassi C.A."/>
            <person name="Berry A.M."/>
            <person name="Bickhart D.M."/>
            <person name="Choisne N."/>
            <person name="Couloux A."/>
            <person name="Cournoyer B."/>
            <person name="Cruveiller S."/>
            <person name="Daubin V."/>
            <person name="Demange N."/>
            <person name="Francino M.P."/>
            <person name="Goltsman E."/>
            <person name="Huang Y."/>
            <person name="Kopp O.R."/>
            <person name="Labarre L."/>
            <person name="Lapidus A."/>
            <person name="Lavire C."/>
            <person name="Marechal J."/>
            <person name="Martinez M."/>
            <person name="Mastronunzio J.E."/>
            <person name="Mullin B.C."/>
            <person name="Niemann J."/>
            <person name="Pujic P."/>
            <person name="Rawnsley T."/>
            <person name="Rouy Z."/>
            <person name="Schenowitz C."/>
            <person name="Sellstedt A."/>
            <person name="Tavares F."/>
            <person name="Tomkins J.P."/>
            <person name="Vallenet D."/>
            <person name="Valverde C."/>
            <person name="Wall L.G."/>
            <person name="Wang Y."/>
            <person name="Medigue C."/>
            <person name="Benson D.R."/>
        </authorList>
    </citation>
    <scope>NUCLEOTIDE SEQUENCE [LARGE SCALE GENOMIC DNA]</scope>
    <source>
        <strain evidence="3">DSM 45818 / CECT 9043 / CcI3</strain>
    </source>
</reference>
<dbReference type="HOGENOM" id="CLU_1649642_0_0_11"/>
<evidence type="ECO:0000313" key="2">
    <source>
        <dbReference type="EMBL" id="ABD12748.1"/>
    </source>
</evidence>
<evidence type="ECO:0000256" key="1">
    <source>
        <dbReference type="SAM" id="MobiDB-lite"/>
    </source>
</evidence>
<dbReference type="AlphaFoldDB" id="Q2J7J4"/>
<feature type="compositionally biased region" description="Basic and acidic residues" evidence="1">
    <location>
        <begin position="23"/>
        <end position="32"/>
    </location>
</feature>
<sequence length="160" mass="16815">MGSDVPAPVRGLDSGGPAVNGTDRPESDKGSGLDESFVARLELALTARIRAEHPGRNADLIGLVVGRTVELLAGSAAHNMRHPLADAVVYLLAHGLRDGRYHQVLADTRLDLPGLTRDVDAFNREVALLDRLHERHRAPGGRGDDGSAATTPREPGGPGG</sequence>
<name>Q2J7J4_FRACC</name>
<keyword evidence="3" id="KW-1185">Reference proteome</keyword>
<dbReference type="KEGG" id="fra:Francci3_3394"/>
<feature type="region of interest" description="Disordered" evidence="1">
    <location>
        <begin position="1"/>
        <end position="32"/>
    </location>
</feature>
<proteinExistence type="predicted"/>
<protein>
    <submittedName>
        <fullName evidence="2">Uncharacterized protein</fullName>
    </submittedName>
</protein>
<accession>Q2J7J4</accession>
<feature type="region of interest" description="Disordered" evidence="1">
    <location>
        <begin position="133"/>
        <end position="160"/>
    </location>
</feature>
<gene>
    <name evidence="2" type="ordered locus">Francci3_3394</name>
</gene>
<evidence type="ECO:0000313" key="3">
    <source>
        <dbReference type="Proteomes" id="UP000001937"/>
    </source>
</evidence>
<dbReference type="Proteomes" id="UP000001937">
    <property type="component" value="Chromosome"/>
</dbReference>
<dbReference type="EMBL" id="CP000249">
    <property type="protein sequence ID" value="ABD12748.1"/>
    <property type="molecule type" value="Genomic_DNA"/>
</dbReference>
<organism evidence="2 3">
    <name type="scientific">Frankia casuarinae (strain DSM 45818 / CECT 9043 / HFP020203 / CcI3)</name>
    <dbReference type="NCBI Taxonomy" id="106370"/>
    <lineage>
        <taxon>Bacteria</taxon>
        <taxon>Bacillati</taxon>
        <taxon>Actinomycetota</taxon>
        <taxon>Actinomycetes</taxon>
        <taxon>Frankiales</taxon>
        <taxon>Frankiaceae</taxon>
        <taxon>Frankia</taxon>
    </lineage>
</organism>